<reference evidence="4" key="2">
    <citation type="submission" date="2016-05" db="EMBL/GenBank/DDBJ databases">
        <authorList>
            <person name="Zheng J."/>
            <person name="Timme R."/>
            <person name="Allard M."/>
            <person name="Strain E."/>
            <person name="Luo Y."/>
            <person name="Brown E."/>
        </authorList>
    </citation>
    <scope>NUCLEOTIDE SEQUENCE</scope>
    <source>
        <strain evidence="4">CFSAN034343</strain>
    </source>
</reference>
<dbReference type="AlphaFoldDB" id="A0AAJ3J5P1"/>
<evidence type="ECO:0000313" key="3">
    <source>
        <dbReference type="EMBL" id="MDH2332653.1"/>
    </source>
</evidence>
<dbReference type="InterPro" id="IPR005224">
    <property type="entry name" value="SfsA"/>
</dbReference>
<dbReference type="Gene3D" id="3.40.1350.60">
    <property type="match status" value="1"/>
</dbReference>
<evidence type="ECO:0000259" key="1">
    <source>
        <dbReference type="Pfam" id="PF03749"/>
    </source>
</evidence>
<dbReference type="Pfam" id="PF03749">
    <property type="entry name" value="SfsA"/>
    <property type="match status" value="1"/>
</dbReference>
<feature type="domain" description="Sugar fermentation stimulation protein C-terminal" evidence="1">
    <location>
        <begin position="95"/>
        <end position="236"/>
    </location>
</feature>
<dbReference type="PANTHER" id="PTHR30545:SF2">
    <property type="entry name" value="SUGAR FERMENTATION STIMULATION PROTEIN A"/>
    <property type="match status" value="1"/>
</dbReference>
<comment type="caution">
    <text evidence="3">The sequence shown here is derived from an EMBL/GenBank/DDBJ whole genome shotgun (WGS) entry which is preliminary data.</text>
</comment>
<dbReference type="GO" id="GO:0003677">
    <property type="term" value="F:DNA binding"/>
    <property type="evidence" value="ECO:0007669"/>
    <property type="project" value="InterPro"/>
</dbReference>
<reference evidence="5" key="1">
    <citation type="submission" date="2016-05" db="EMBL/GenBank/DDBJ databases">
        <title>Whole genome shotgun sequencing of cultured foodborne pathogen.</title>
        <authorList>
            <person name="Zheng J."/>
            <person name="Timme R."/>
            <person name="Allard M."/>
            <person name="Strain E."/>
            <person name="Luo Y."/>
            <person name="Brown E."/>
        </authorList>
    </citation>
    <scope>NUCLEOTIDE SEQUENCE [LARGE SCALE GENOMIC DNA]</scope>
    <source>
        <strain evidence="5">CFSAN034343</strain>
    </source>
</reference>
<proteinExistence type="predicted"/>
<dbReference type="EMBL" id="LYND01000022">
    <property type="protein sequence ID" value="ODA11400.1"/>
    <property type="molecule type" value="Genomic_DNA"/>
</dbReference>
<dbReference type="Gene3D" id="2.40.50.580">
    <property type="match status" value="1"/>
</dbReference>
<evidence type="ECO:0000313" key="4">
    <source>
        <dbReference type="EMBL" id="ODA11400.1"/>
    </source>
</evidence>
<reference evidence="3" key="3">
    <citation type="submission" date="2023-04" db="EMBL/GenBank/DDBJ databases">
        <title>Uncovering the Secrets of Slow-Growing Bacteria in Tropical Savanna Soil through Cultivation and Genomic Analysis.</title>
        <authorList>
            <person name="Goncalves O.S."/>
            <person name="Santana M.F."/>
        </authorList>
    </citation>
    <scope>NUCLEOTIDE SEQUENCE</scope>
    <source>
        <strain evidence="3">ANTI</strain>
    </source>
</reference>
<evidence type="ECO:0000259" key="2">
    <source>
        <dbReference type="Pfam" id="PF17746"/>
    </source>
</evidence>
<dbReference type="Pfam" id="PF17746">
    <property type="entry name" value="SfsA_N"/>
    <property type="match status" value="1"/>
</dbReference>
<dbReference type="Proteomes" id="UP001229409">
    <property type="component" value="Unassembled WGS sequence"/>
</dbReference>
<organism evidence="3 6">
    <name type="scientific">Paenibacillus polymyxa</name>
    <name type="common">Bacillus polymyxa</name>
    <dbReference type="NCBI Taxonomy" id="1406"/>
    <lineage>
        <taxon>Bacteria</taxon>
        <taxon>Bacillati</taxon>
        <taxon>Bacillota</taxon>
        <taxon>Bacilli</taxon>
        <taxon>Bacillales</taxon>
        <taxon>Paenibacillaceae</taxon>
        <taxon>Paenibacillus</taxon>
    </lineage>
</organism>
<dbReference type="PANTHER" id="PTHR30545">
    <property type="entry name" value="SUGAR FERMENTATION STIMULATION PROTEIN A"/>
    <property type="match status" value="1"/>
</dbReference>
<sequence>MENISSHFHFASPLLEGVIRKKKNRFVMMVELDGELHDCHCPATGSIGNIVFHDIPCLVSRSNDPKRKTQFTIEAISLDLPSVESKSWIGINQNAANRYIEHFITSGQFKDMIGDFQTVIRETKLGNSKLDFLVDQTYVEVKTPLTTLHVEMGDHIVIKKNAEFNSFERFIKHMGELSGSLSINERAILIVCLVYENNGFKVGNSGKHSGYVMQTVQNSIKNGVEIWQVDLQINPDAVSLTGYYNITNQFLTGDIISEEIYK</sequence>
<dbReference type="Proteomes" id="UP000094974">
    <property type="component" value="Unassembled WGS sequence"/>
</dbReference>
<dbReference type="EMBL" id="JARVWT010000007">
    <property type="protein sequence ID" value="MDH2332653.1"/>
    <property type="molecule type" value="Genomic_DNA"/>
</dbReference>
<gene>
    <name evidence="4" type="ORF">A7312_20590</name>
    <name evidence="3" type="ORF">QDS18_17530</name>
</gene>
<dbReference type="RefSeq" id="WP_023986550.1">
    <property type="nucleotide sequence ID" value="NZ_CP011420.1"/>
</dbReference>
<evidence type="ECO:0000313" key="6">
    <source>
        <dbReference type="Proteomes" id="UP001229409"/>
    </source>
</evidence>
<evidence type="ECO:0000313" key="5">
    <source>
        <dbReference type="Proteomes" id="UP000094974"/>
    </source>
</evidence>
<keyword evidence="5" id="KW-1185">Reference proteome</keyword>
<dbReference type="InterPro" id="IPR041465">
    <property type="entry name" value="SfsA_N"/>
</dbReference>
<protein>
    <submittedName>
        <fullName evidence="3">DNA/RNA nuclease SfsA</fullName>
    </submittedName>
</protein>
<accession>A0AAJ3J5P1</accession>
<dbReference type="InterPro" id="IPR040452">
    <property type="entry name" value="SfsA_C"/>
</dbReference>
<name>A0AAJ3J5P1_PAEPO</name>
<feature type="domain" description="SfsA N-terminal OB" evidence="2">
    <location>
        <begin position="22"/>
        <end position="91"/>
    </location>
</feature>